<reference evidence="1 2" key="1">
    <citation type="submission" date="2019-09" db="EMBL/GenBank/DDBJ databases">
        <title>YIM 132548 draft genome.</title>
        <authorList>
            <person name="Jiang L."/>
        </authorList>
    </citation>
    <scope>NUCLEOTIDE SEQUENCE [LARGE SCALE GENOMIC DNA]</scope>
    <source>
        <strain evidence="1 2">YIM 132548</strain>
    </source>
</reference>
<sequence>MSDVRDFDQEAKDVPGHRYAYDFDFDVMHKYMVRAFEPFFRPGRLLELGSFRGDFTRRLTPFFPDITCVEASGEAIAAAREQVHPAVTFVHATFETAALPGRYDTVVLTHVLEHLDDPVGLLSRVNDTWLADGGRLMIACPNANAPSRQIAVKMGLIPHNAAVTDAERRHGHRRTYSLDTLERDASAAGLSVVHRTGVFFKALANFQWDELLKTDIVSAEYLDGCYALGQHYPDLCASIVLICERGCAARP</sequence>
<proteinExistence type="predicted"/>
<evidence type="ECO:0000313" key="2">
    <source>
        <dbReference type="Proteomes" id="UP000441523"/>
    </source>
</evidence>
<accession>A0A6N6MXB3</accession>
<dbReference type="GO" id="GO:0032259">
    <property type="term" value="P:methylation"/>
    <property type="evidence" value="ECO:0007669"/>
    <property type="project" value="UniProtKB-KW"/>
</dbReference>
<dbReference type="AlphaFoldDB" id="A0A6N6MXB3"/>
<dbReference type="Gene3D" id="3.40.50.150">
    <property type="entry name" value="Vaccinia Virus protein VP39"/>
    <property type="match status" value="1"/>
</dbReference>
<gene>
    <name evidence="1" type="ORF">F6X51_00570</name>
</gene>
<dbReference type="RefSeq" id="WP_150960938.1">
    <property type="nucleotide sequence ID" value="NZ_VZZJ01000001.1"/>
</dbReference>
<dbReference type="InterPro" id="IPR029063">
    <property type="entry name" value="SAM-dependent_MTases_sf"/>
</dbReference>
<protein>
    <submittedName>
        <fullName evidence="1">Class I SAM-dependent methyltransferase</fullName>
    </submittedName>
</protein>
<dbReference type="PANTHER" id="PTHR43861">
    <property type="entry name" value="TRANS-ACONITATE 2-METHYLTRANSFERASE-RELATED"/>
    <property type="match status" value="1"/>
</dbReference>
<dbReference type="Pfam" id="PF13489">
    <property type="entry name" value="Methyltransf_23"/>
    <property type="match status" value="1"/>
</dbReference>
<dbReference type="EMBL" id="VZZJ01000001">
    <property type="protein sequence ID" value="KAB1076069.1"/>
    <property type="molecule type" value="Genomic_DNA"/>
</dbReference>
<dbReference type="Proteomes" id="UP000441523">
    <property type="component" value="Unassembled WGS sequence"/>
</dbReference>
<dbReference type="SUPFAM" id="SSF53335">
    <property type="entry name" value="S-adenosyl-L-methionine-dependent methyltransferases"/>
    <property type="match status" value="1"/>
</dbReference>
<organism evidence="1 2">
    <name type="scientific">Methylobacterium planeticum</name>
    <dbReference type="NCBI Taxonomy" id="2615211"/>
    <lineage>
        <taxon>Bacteria</taxon>
        <taxon>Pseudomonadati</taxon>
        <taxon>Pseudomonadota</taxon>
        <taxon>Alphaproteobacteria</taxon>
        <taxon>Hyphomicrobiales</taxon>
        <taxon>Methylobacteriaceae</taxon>
        <taxon>Methylobacterium</taxon>
    </lineage>
</organism>
<keyword evidence="1" id="KW-0489">Methyltransferase</keyword>
<dbReference type="GO" id="GO:0008168">
    <property type="term" value="F:methyltransferase activity"/>
    <property type="evidence" value="ECO:0007669"/>
    <property type="project" value="UniProtKB-KW"/>
</dbReference>
<evidence type="ECO:0000313" key="1">
    <source>
        <dbReference type="EMBL" id="KAB1076069.1"/>
    </source>
</evidence>
<keyword evidence="1" id="KW-0808">Transferase</keyword>
<keyword evidence="2" id="KW-1185">Reference proteome</keyword>
<name>A0A6N6MXB3_9HYPH</name>
<dbReference type="CDD" id="cd02440">
    <property type="entry name" value="AdoMet_MTases"/>
    <property type="match status" value="1"/>
</dbReference>
<comment type="caution">
    <text evidence="1">The sequence shown here is derived from an EMBL/GenBank/DDBJ whole genome shotgun (WGS) entry which is preliminary data.</text>
</comment>